<evidence type="ECO:0000256" key="6">
    <source>
        <dbReference type="ARBA" id="ARBA00022840"/>
    </source>
</evidence>
<feature type="region of interest" description="Disordered" evidence="10">
    <location>
        <begin position="1695"/>
        <end position="1776"/>
    </location>
</feature>
<evidence type="ECO:0000313" key="15">
    <source>
        <dbReference type="EMBL" id="CAB3401242.1"/>
    </source>
</evidence>
<comment type="subcellular location">
    <subcellularLocation>
        <location evidence="1">Nucleus</location>
    </subcellularLocation>
</comment>
<dbReference type="Pfam" id="PF00176">
    <property type="entry name" value="SNF2-rel_dom"/>
    <property type="match status" value="1"/>
</dbReference>
<evidence type="ECO:0000259" key="13">
    <source>
        <dbReference type="PROSITE" id="PS51194"/>
    </source>
</evidence>
<dbReference type="InterPro" id="IPR000330">
    <property type="entry name" value="SNF2_N"/>
</dbReference>
<feature type="region of interest" description="Disordered" evidence="10">
    <location>
        <begin position="290"/>
        <end position="331"/>
    </location>
</feature>
<gene>
    <name evidence="15" type="ORF">CBOVIS_LOCUS4017</name>
</gene>
<dbReference type="PANTHER" id="PTHR45685">
    <property type="entry name" value="HELICASE SRCAP-RELATED"/>
    <property type="match status" value="1"/>
</dbReference>
<dbReference type="EMBL" id="CADEPM010000003">
    <property type="protein sequence ID" value="CAB3401242.1"/>
    <property type="molecule type" value="Genomic_DNA"/>
</dbReference>
<dbReference type="Gene3D" id="3.40.50.10810">
    <property type="entry name" value="Tandem AAA-ATPase domain"/>
    <property type="match status" value="1"/>
</dbReference>
<dbReference type="PROSITE" id="PS50090">
    <property type="entry name" value="MYB_LIKE"/>
    <property type="match status" value="1"/>
</dbReference>
<dbReference type="GO" id="GO:0004386">
    <property type="term" value="F:helicase activity"/>
    <property type="evidence" value="ECO:0007669"/>
    <property type="project" value="UniProtKB-KW"/>
</dbReference>
<keyword evidence="9" id="KW-0539">Nucleus</keyword>
<dbReference type="GO" id="GO:0006338">
    <property type="term" value="P:chromatin remodeling"/>
    <property type="evidence" value="ECO:0007669"/>
    <property type="project" value="TreeGrafter"/>
</dbReference>
<protein>
    <submittedName>
        <fullName evidence="15">Uncharacterized protein</fullName>
    </submittedName>
</protein>
<dbReference type="GO" id="GO:0003677">
    <property type="term" value="F:DNA binding"/>
    <property type="evidence" value="ECO:0007669"/>
    <property type="project" value="UniProtKB-KW"/>
</dbReference>
<feature type="compositionally biased region" description="Polar residues" evidence="10">
    <location>
        <begin position="2140"/>
        <end position="2156"/>
    </location>
</feature>
<dbReference type="CDD" id="cd18003">
    <property type="entry name" value="DEXQc_SRCAP"/>
    <property type="match status" value="1"/>
</dbReference>
<sequence>MIVNTKDELRAVLIGRLLAKMRDQRDSAESHIVKKPRTVTDNENISDRLAPLNDHILDLEQKACGTTLEELLKDAQYASYTILNVENELSATIEKNKELSSTKTLQPIEVKIEGELDEGPKSVLLSANQESNFERAAKREAHVLARIAELRRSGLWSNNRLPKCVEPERNKTHWDFLLEEVKWMARDFRTEMHLKRTVARKTAGSIAKIHREKEIELEKMEKNAIRDKKKLCASVAKMVRDFWQNVNKVVDIRAKEIIDLRVRKLRSKQLMNMIDHVGELTTAVQEGLQQSKTPSIASHDDDKEFSAGDESESDDERTIANAEKSSRNTDIKEEIDALTNEANTDLDDLLASLPPEYLAAYGYTADVLDEMRKENKKIEEKTEGILENIVSQCSKNEKSEFVPSNEKNQDRCAEDGNGDGRGVFECVDYAKLNSVNSDERQKELANIAEEALKFQPKGYTLETTQVKTPVPFLIRGTLREYQMVGLDWLVTLYEKNLNGILADEMGLGKTIQTISLLAHLACREAIWGPHLIVVPTSVILNWEMEFKKWCPALKILTYFGSAKDRAEKRKGWSKPNAFHVCITSYKTVTTDIRAFKMKSWQYMILDEAQNIKNWKSQRWQALLNVRARRRLLLTGTPLQNSLMELWSLMHFLMPAIFASHDDFKDWFSNPLSGMMEGNVEYNAPLVQQLHKVLRPFILRRLKSEVEKQLPAKTEHIVKCDLSKRQRYLYDDFMSRRSTKENLKSGNMMSVLNIVMQLRKCCNHPNLFEPRPVVSPFVTRNLQKDVPACIFEMAKADFAVEPIPDIFHINERIGSWSTSVTSKKPLIEEIEHREKIMDETNKSWKNDGNMDVNGSDEEGKTNGTATVINSGQPFIRSRTVLNTAPLTISTERSGFHYTMSSSGSKTYLDPNATHSPPLKKPKLSGAAVNYADYVPCYVLDRIDDSKRHQLEMLRRRFGRLREPIISKEMICLFEGEVGKVIHKRIPINIFMLLMDHIKTVSKHFGMYVEPVLTDAWQCRPSSSGLPSFIRQNVLRIEEESRRILLEKSTNLDNQLSISRMLQFPELRLIEYDCGKLQMLAGLLRQLYIHKHRCLIFTQMSRMLDVLQTFLSHHGYQYFRLDGTTGIEQRQAMMERFNADPKIFCFILSTRSGGVGVNLTGADTVIFYDSDWNPTMDAQAQDRCHRIGQTRNVSIYRLISDRTIEENILKKAMQKRRLGELAIDEAGFTPEFFRQSDNIRDLFDGENIEVSAPVDVPTNEKDLENAMAKCEDEVDVVATKLAKAEAKVDQAEFDEALKTQAVTSNLALGGDEVDDKYLELINQLKPIERYAVGFWEEEYRPEFEEEEKEALALVEQKGEEWSQKLLENQGEQHASEPSTDRIDALDDDFYLGGNLLDEVRKRRKYAKKTAQSNKNSNTPSVKPRIRSPSKRKSNVPSFTPYVSAAPHALGSPPSSPIRKTKQVVVRMIEESDAVNTTVPRRKKKVEPRPVVVNHTSPSPSPQNLRPPGTSLLQTEQKYVVKKLTIPAIRTAPTGVQRRTVSQMTSNVRVIPISQPHRVATRSGPVNHMYRQVVTVGSNVAQRGRRLYVVPGSMRRVTSSGTTSRLPVPGILAEGFDETMPSWFPPSPPLSDSECDLKFDETFDLIYELDPMNEARLPSQIHEMRRPLAEKRKQSSINDLLTPKEHDRMYDAVAKCLQMPPNQPIGSSPSYTENSFSMDDSNLDVKPDITEIRPQVNATQKTQKKERRRDTNKNGRYAESSVKRGITPPPPYREEPDYDGADWSIIEDYALLQAVNNEIANKHELEKSRRGDGMVFNWDLISSVVNRTTRYYRSARQCSIRYQMFVRPKELGQLVASDPITKKTVKVDLTPTELVHLRKGRVTTEAQYNYDCGAILDKKTFSRFKMVKSLAARKIGTFWRGPKDARNLECLLGKLPQAHETRLHDFEVKIGQLLDAEEVSRVPEDKIIFAEAKKKTLNPRSSSPEMKCNEFLKKRPHAISVAKSSEPLPARTQKVIIVPPLQNLFVANQPPQHNVIQSQQQVRLQGIVDSTLPQMVQSQHQMQGNLQPQLQRRTTPMGSVQQHYIQQGVLNQNQQGQSFVVVHSSAPSSGGTQEGSVQTIAGQRITQYITPQHQMQQQQQQQISRGGSQTRNVSGGTIYSSNPQVVVQTAARSGQRVMRGGITNRMYVQQSGERQYVMQQSQPVRVMPTGQRVVTQGLGQRRGQPQPGTVAAMVMPGRGGGVSQLRTVPRTYPTQAGRINVMVTSQNSLRQNGVAGQLGTTGQDGSTTVKRQLIGAGRGIPPIGSSRVDSPQTVAQVVLAPPSSSGTSILHVQQRHQHHHQQQQQLQIQPQPVQIQQQSAQIIQQQAQVQPQTSTQLPGETLTTTTSESTPVSAHPPTVSSSSNSAQSVPVSTSAFPPISSQSSQ</sequence>
<dbReference type="FunFam" id="3.40.50.300:FF:001674">
    <property type="entry name" value="E1A-binding protein p400 isoform X7"/>
    <property type="match status" value="1"/>
</dbReference>
<dbReference type="InterPro" id="IPR014012">
    <property type="entry name" value="HSA_dom"/>
</dbReference>
<feature type="region of interest" description="Disordered" evidence="10">
    <location>
        <begin position="2320"/>
        <end position="2347"/>
    </location>
</feature>
<dbReference type="OrthoDB" id="448448at2759"/>
<dbReference type="SMART" id="SM00490">
    <property type="entry name" value="HELICc"/>
    <property type="match status" value="1"/>
</dbReference>
<dbReference type="Proteomes" id="UP000494206">
    <property type="component" value="Unassembled WGS sequence"/>
</dbReference>
<accession>A0A8S1EM05</accession>
<dbReference type="PANTHER" id="PTHR45685:SF1">
    <property type="entry name" value="HELICASE SRCAP"/>
    <property type="match status" value="1"/>
</dbReference>
<dbReference type="InterPro" id="IPR014001">
    <property type="entry name" value="Helicase_ATP-bd"/>
</dbReference>
<dbReference type="InterPro" id="IPR050520">
    <property type="entry name" value="INO80/SWR1_helicase"/>
</dbReference>
<reference evidence="15 16" key="1">
    <citation type="submission" date="2020-04" db="EMBL/GenBank/DDBJ databases">
        <authorList>
            <person name="Laetsch R D."/>
            <person name="Stevens L."/>
            <person name="Kumar S."/>
            <person name="Blaxter L. M."/>
        </authorList>
    </citation>
    <scope>NUCLEOTIDE SEQUENCE [LARGE SCALE GENOMIC DNA]</scope>
</reference>
<comment type="similarity">
    <text evidence="2">Belongs to the SNF2/RAD54 helicase family. SWR1 subfamily.</text>
</comment>
<keyword evidence="8" id="KW-0238">DNA-binding</keyword>
<organism evidence="15 16">
    <name type="scientific">Caenorhabditis bovis</name>
    <dbReference type="NCBI Taxonomy" id="2654633"/>
    <lineage>
        <taxon>Eukaryota</taxon>
        <taxon>Metazoa</taxon>
        <taxon>Ecdysozoa</taxon>
        <taxon>Nematoda</taxon>
        <taxon>Chromadorea</taxon>
        <taxon>Rhabditida</taxon>
        <taxon>Rhabditina</taxon>
        <taxon>Rhabditomorpha</taxon>
        <taxon>Rhabditoidea</taxon>
        <taxon>Rhabditidae</taxon>
        <taxon>Peloderinae</taxon>
        <taxon>Caenorhabditis</taxon>
    </lineage>
</organism>
<feature type="region of interest" description="Disordered" evidence="10">
    <location>
        <begin position="2368"/>
        <end position="2422"/>
    </location>
</feature>
<dbReference type="PROSITE" id="PS51192">
    <property type="entry name" value="HELICASE_ATP_BIND_1"/>
    <property type="match status" value="1"/>
</dbReference>
<dbReference type="SMART" id="SM00487">
    <property type="entry name" value="DEXDc"/>
    <property type="match status" value="1"/>
</dbReference>
<evidence type="ECO:0000256" key="4">
    <source>
        <dbReference type="ARBA" id="ARBA00022801"/>
    </source>
</evidence>
<evidence type="ECO:0000259" key="14">
    <source>
        <dbReference type="PROSITE" id="PS51204"/>
    </source>
</evidence>
<dbReference type="SMART" id="SM00573">
    <property type="entry name" value="HSA"/>
    <property type="match status" value="1"/>
</dbReference>
<dbReference type="Pfam" id="PF00271">
    <property type="entry name" value="Helicase_C"/>
    <property type="match status" value="1"/>
</dbReference>
<keyword evidence="6" id="KW-0067">ATP-binding</keyword>
<dbReference type="GO" id="GO:0005524">
    <property type="term" value="F:ATP binding"/>
    <property type="evidence" value="ECO:0007669"/>
    <property type="project" value="UniProtKB-KW"/>
</dbReference>
<dbReference type="GO" id="GO:0016887">
    <property type="term" value="F:ATP hydrolysis activity"/>
    <property type="evidence" value="ECO:0007669"/>
    <property type="project" value="TreeGrafter"/>
</dbReference>
<evidence type="ECO:0000259" key="11">
    <source>
        <dbReference type="PROSITE" id="PS50090"/>
    </source>
</evidence>
<dbReference type="InterPro" id="IPR001650">
    <property type="entry name" value="Helicase_C-like"/>
</dbReference>
<feature type="domain" description="Helicase C-terminal" evidence="13">
    <location>
        <begin position="1081"/>
        <end position="1227"/>
    </location>
</feature>
<evidence type="ECO:0000256" key="10">
    <source>
        <dbReference type="SAM" id="MobiDB-lite"/>
    </source>
</evidence>
<feature type="region of interest" description="Disordered" evidence="10">
    <location>
        <begin position="1472"/>
        <end position="1507"/>
    </location>
</feature>
<dbReference type="PROSITE" id="PS51204">
    <property type="entry name" value="HSA"/>
    <property type="match status" value="1"/>
</dbReference>
<feature type="domain" description="HSA" evidence="14">
    <location>
        <begin position="161"/>
        <end position="233"/>
    </location>
</feature>
<evidence type="ECO:0000256" key="1">
    <source>
        <dbReference type="ARBA" id="ARBA00004123"/>
    </source>
</evidence>
<evidence type="ECO:0000313" key="16">
    <source>
        <dbReference type="Proteomes" id="UP000494206"/>
    </source>
</evidence>
<keyword evidence="5" id="KW-0347">Helicase</keyword>
<dbReference type="GO" id="GO:0000812">
    <property type="term" value="C:Swr1 complex"/>
    <property type="evidence" value="ECO:0007669"/>
    <property type="project" value="TreeGrafter"/>
</dbReference>
<evidence type="ECO:0000256" key="3">
    <source>
        <dbReference type="ARBA" id="ARBA00022741"/>
    </source>
</evidence>
<feature type="compositionally biased region" description="Basic residues" evidence="10">
    <location>
        <begin position="1421"/>
        <end position="1431"/>
    </location>
</feature>
<dbReference type="InterPro" id="IPR027417">
    <property type="entry name" value="P-loop_NTPase"/>
</dbReference>
<feature type="compositionally biased region" description="Low complexity" evidence="10">
    <location>
        <begin position="2368"/>
        <end position="2411"/>
    </location>
</feature>
<proteinExistence type="inferred from homology"/>
<dbReference type="PROSITE" id="PS51194">
    <property type="entry name" value="HELICASE_CTER"/>
    <property type="match status" value="1"/>
</dbReference>
<dbReference type="InterPro" id="IPR001005">
    <property type="entry name" value="SANT/Myb"/>
</dbReference>
<dbReference type="FunFam" id="3.40.50.10810:FF:000005">
    <property type="entry name" value="Photoperiod-independent early flowering 1"/>
    <property type="match status" value="1"/>
</dbReference>
<dbReference type="SUPFAM" id="SSF52540">
    <property type="entry name" value="P-loop containing nucleoside triphosphate hydrolases"/>
    <property type="match status" value="2"/>
</dbReference>
<feature type="region of interest" description="Disordered" evidence="10">
    <location>
        <begin position="2134"/>
        <end position="2156"/>
    </location>
</feature>
<feature type="compositionally biased region" description="Polar residues" evidence="10">
    <location>
        <begin position="1701"/>
        <end position="1717"/>
    </location>
</feature>
<keyword evidence="7" id="KW-0156">Chromatin regulator</keyword>
<keyword evidence="4" id="KW-0378">Hydrolase</keyword>
<name>A0A8S1EM05_9PELO</name>
<dbReference type="InterPro" id="IPR038718">
    <property type="entry name" value="SNF2-like_sf"/>
</dbReference>
<feature type="domain" description="Myb-like" evidence="11">
    <location>
        <begin position="1772"/>
        <end position="1843"/>
    </location>
</feature>
<evidence type="ECO:0000256" key="7">
    <source>
        <dbReference type="ARBA" id="ARBA00022853"/>
    </source>
</evidence>
<evidence type="ECO:0000256" key="8">
    <source>
        <dbReference type="ARBA" id="ARBA00023125"/>
    </source>
</evidence>
<dbReference type="Pfam" id="PF07529">
    <property type="entry name" value="HSA"/>
    <property type="match status" value="1"/>
</dbReference>
<evidence type="ECO:0000256" key="9">
    <source>
        <dbReference type="ARBA" id="ARBA00023242"/>
    </source>
</evidence>
<feature type="compositionally biased region" description="Polar residues" evidence="10">
    <location>
        <begin position="1491"/>
        <end position="1501"/>
    </location>
</feature>
<dbReference type="InterPro" id="IPR049730">
    <property type="entry name" value="SNF2/RAD54-like_C"/>
</dbReference>
<evidence type="ECO:0000256" key="5">
    <source>
        <dbReference type="ARBA" id="ARBA00022806"/>
    </source>
</evidence>
<dbReference type="CDD" id="cd18793">
    <property type="entry name" value="SF2_C_SNF"/>
    <property type="match status" value="1"/>
</dbReference>
<dbReference type="GO" id="GO:0042393">
    <property type="term" value="F:histone binding"/>
    <property type="evidence" value="ECO:0007669"/>
    <property type="project" value="TreeGrafter"/>
</dbReference>
<dbReference type="Gene3D" id="3.40.50.300">
    <property type="entry name" value="P-loop containing nucleotide triphosphate hydrolases"/>
    <property type="match status" value="1"/>
</dbReference>
<feature type="region of interest" description="Disordered" evidence="10">
    <location>
        <begin position="1402"/>
        <end position="1455"/>
    </location>
</feature>
<keyword evidence="3" id="KW-0547">Nucleotide-binding</keyword>
<keyword evidence="16" id="KW-1185">Reference proteome</keyword>
<evidence type="ECO:0000256" key="2">
    <source>
        <dbReference type="ARBA" id="ARBA00009220"/>
    </source>
</evidence>
<evidence type="ECO:0000259" key="12">
    <source>
        <dbReference type="PROSITE" id="PS51192"/>
    </source>
</evidence>
<feature type="domain" description="Helicase ATP-binding" evidence="12">
    <location>
        <begin position="490"/>
        <end position="655"/>
    </location>
</feature>
<dbReference type="FunFam" id="1.20.120.850:FF:000024">
    <property type="entry name" value="Helicase ssl-1"/>
    <property type="match status" value="1"/>
</dbReference>
<comment type="caution">
    <text evidence="15">The sequence shown here is derived from an EMBL/GenBank/DDBJ whole genome shotgun (WGS) entry which is preliminary data.</text>
</comment>
<dbReference type="Gene3D" id="1.20.120.850">
    <property type="entry name" value="SWI2/SNF2 ATPases, N-terminal domain"/>
    <property type="match status" value="1"/>
</dbReference>
<feature type="compositionally biased region" description="Polar residues" evidence="10">
    <location>
        <begin position="1407"/>
        <end position="1418"/>
    </location>
</feature>